<dbReference type="AlphaFoldDB" id="C9LN40"/>
<dbReference type="InterPro" id="IPR014748">
    <property type="entry name" value="Enoyl-CoA_hydra_C"/>
</dbReference>
<dbReference type="PANTHER" id="PTHR43459">
    <property type="entry name" value="ENOYL-COA HYDRATASE"/>
    <property type="match status" value="1"/>
</dbReference>
<evidence type="ECO:0000256" key="2">
    <source>
        <dbReference type="SAM" id="Phobius"/>
    </source>
</evidence>
<keyword evidence="2" id="KW-0812">Transmembrane</keyword>
<dbReference type="OrthoDB" id="9771883at2"/>
<name>C9LN40_9FIRM</name>
<evidence type="ECO:0000313" key="3">
    <source>
        <dbReference type="EMBL" id="EEW96976.1"/>
    </source>
</evidence>
<reference evidence="3" key="1">
    <citation type="submission" date="2009-09" db="EMBL/GenBank/DDBJ databases">
        <authorList>
            <person name="Weinstock G."/>
            <person name="Sodergren E."/>
            <person name="Clifton S."/>
            <person name="Fulton L."/>
            <person name="Fulton B."/>
            <person name="Courtney L."/>
            <person name="Fronick C."/>
            <person name="Harrison M."/>
            <person name="Strong C."/>
            <person name="Farmer C."/>
            <person name="Delahaunty K."/>
            <person name="Markovic C."/>
            <person name="Hall O."/>
            <person name="Minx P."/>
            <person name="Tomlinson C."/>
            <person name="Mitreva M."/>
            <person name="Nelson J."/>
            <person name="Hou S."/>
            <person name="Wollam A."/>
            <person name="Pepin K.H."/>
            <person name="Johnson M."/>
            <person name="Bhonagiri V."/>
            <person name="Nash W.E."/>
            <person name="Warren W."/>
            <person name="Chinwalla A."/>
            <person name="Mardis E.R."/>
            <person name="Wilson R.K."/>
        </authorList>
    </citation>
    <scope>NUCLEOTIDE SEQUENCE [LARGE SCALE GENOMIC DNA]</scope>
    <source>
        <strain evidence="3">DSM 15470</strain>
    </source>
</reference>
<evidence type="ECO:0000313" key="4">
    <source>
        <dbReference type="Proteomes" id="UP000004736"/>
    </source>
</evidence>
<accession>C9LN40</accession>
<dbReference type="InterPro" id="IPR001753">
    <property type="entry name" value="Enoyl-CoA_hydra/iso"/>
</dbReference>
<dbReference type="GO" id="GO:0016853">
    <property type="term" value="F:isomerase activity"/>
    <property type="evidence" value="ECO:0007669"/>
    <property type="project" value="UniProtKB-KW"/>
</dbReference>
<dbReference type="Pfam" id="PF00378">
    <property type="entry name" value="ECH_1"/>
    <property type="match status" value="1"/>
</dbReference>
<dbReference type="Proteomes" id="UP000004736">
    <property type="component" value="Unassembled WGS sequence"/>
</dbReference>
<dbReference type="Gene3D" id="1.10.12.10">
    <property type="entry name" value="Lyase 2-enoyl-coa Hydratase, Chain A, domain 2"/>
    <property type="match status" value="1"/>
</dbReference>
<dbReference type="eggNOG" id="COG1024">
    <property type="taxonomic scope" value="Bacteria"/>
</dbReference>
<keyword evidence="4" id="KW-1185">Reference proteome</keyword>
<dbReference type="HOGENOM" id="CLU_009834_7_2_9"/>
<evidence type="ECO:0000256" key="1">
    <source>
        <dbReference type="ARBA" id="ARBA00005254"/>
    </source>
</evidence>
<dbReference type="InterPro" id="IPR029045">
    <property type="entry name" value="ClpP/crotonase-like_dom_sf"/>
</dbReference>
<dbReference type="CDD" id="cd06558">
    <property type="entry name" value="crotonase-like"/>
    <property type="match status" value="1"/>
</dbReference>
<dbReference type="Gene3D" id="3.90.226.10">
    <property type="entry name" value="2-enoyl-CoA Hydratase, Chain A, domain 1"/>
    <property type="match status" value="1"/>
</dbReference>
<dbReference type="SUPFAM" id="SSF52096">
    <property type="entry name" value="ClpP/crotonase"/>
    <property type="match status" value="1"/>
</dbReference>
<dbReference type="PANTHER" id="PTHR43459:SF1">
    <property type="entry name" value="EG:BACN32G11.4 PROTEIN"/>
    <property type="match status" value="1"/>
</dbReference>
<dbReference type="GeneID" id="78277648"/>
<sequence>MDYKMIRLEQTEGIAVITLDYAPTLNALDMNMSLELEDALKKAETDPDVKIVVITGAGRAFCGGGDIRYMKAHCEEPDFAKESMGPLAKKLSEIVLYIKKMSKIVICAVAGAAAGGGANLAFGCDFIFAADNAKFLQAFVGIGLCPDTGGVYMLPRMIGTHRAFDMFVTGRPVDAKEAFRIGLIKEVTTKEDLLTKTMDFAKKLTKGPTLAYRNMKKLMFESMYKDFETFMAAEEIYLGQCSSSEDFKEGITAFLEKRPADFKGK</sequence>
<comment type="caution">
    <text evidence="3">The sequence shown here is derived from an EMBL/GenBank/DDBJ whole genome shotgun (WGS) entry which is preliminary data.</text>
</comment>
<protein>
    <submittedName>
        <fullName evidence="3">Enoyl-CoA hydratase/isomerase family protein</fullName>
    </submittedName>
</protein>
<organism evidence="3 4">
    <name type="scientific">Dialister invisus DSM 15470</name>
    <dbReference type="NCBI Taxonomy" id="592028"/>
    <lineage>
        <taxon>Bacteria</taxon>
        <taxon>Bacillati</taxon>
        <taxon>Bacillota</taxon>
        <taxon>Negativicutes</taxon>
        <taxon>Veillonellales</taxon>
        <taxon>Veillonellaceae</taxon>
        <taxon>Dialister</taxon>
    </lineage>
</organism>
<comment type="similarity">
    <text evidence="1">Belongs to the enoyl-CoA hydratase/isomerase family.</text>
</comment>
<gene>
    <name evidence="3" type="ORF">GCWU000321_00954</name>
</gene>
<keyword evidence="2" id="KW-0472">Membrane</keyword>
<feature type="transmembrane region" description="Helical" evidence="2">
    <location>
        <begin position="104"/>
        <end position="129"/>
    </location>
</feature>
<dbReference type="EMBL" id="ACIM02000001">
    <property type="protein sequence ID" value="EEW96976.1"/>
    <property type="molecule type" value="Genomic_DNA"/>
</dbReference>
<dbReference type="RefSeq" id="WP_007069909.1">
    <property type="nucleotide sequence ID" value="NZ_GG698602.1"/>
</dbReference>
<keyword evidence="2" id="KW-1133">Transmembrane helix</keyword>
<proteinExistence type="inferred from homology"/>
<dbReference type="STRING" id="592028.GCWU000321_00954"/>